<feature type="compositionally biased region" description="Low complexity" evidence="6">
    <location>
        <begin position="90"/>
        <end position="121"/>
    </location>
</feature>
<dbReference type="EMBL" id="RWGY01000005">
    <property type="protein sequence ID" value="TVU43294.1"/>
    <property type="molecule type" value="Genomic_DNA"/>
</dbReference>
<evidence type="ECO:0000256" key="3">
    <source>
        <dbReference type="ARBA" id="ARBA00023125"/>
    </source>
</evidence>
<dbReference type="PRINTS" id="PR00367">
    <property type="entry name" value="ETHRSPELEMNT"/>
</dbReference>
<dbReference type="SMART" id="SM00380">
    <property type="entry name" value="AP2"/>
    <property type="match status" value="1"/>
</dbReference>
<feature type="region of interest" description="Disordered" evidence="6">
    <location>
        <begin position="83"/>
        <end position="121"/>
    </location>
</feature>
<organism evidence="8 9">
    <name type="scientific">Eragrostis curvula</name>
    <name type="common">weeping love grass</name>
    <dbReference type="NCBI Taxonomy" id="38414"/>
    <lineage>
        <taxon>Eukaryota</taxon>
        <taxon>Viridiplantae</taxon>
        <taxon>Streptophyta</taxon>
        <taxon>Embryophyta</taxon>
        <taxon>Tracheophyta</taxon>
        <taxon>Spermatophyta</taxon>
        <taxon>Magnoliopsida</taxon>
        <taxon>Liliopsida</taxon>
        <taxon>Poales</taxon>
        <taxon>Poaceae</taxon>
        <taxon>PACMAD clade</taxon>
        <taxon>Chloridoideae</taxon>
        <taxon>Eragrostideae</taxon>
        <taxon>Eragrostidinae</taxon>
        <taxon>Eragrostis</taxon>
    </lineage>
</organism>
<dbReference type="Gramene" id="TVU43294">
    <property type="protein sequence ID" value="TVU43294"/>
    <property type="gene ID" value="EJB05_09750"/>
</dbReference>
<evidence type="ECO:0000313" key="9">
    <source>
        <dbReference type="Proteomes" id="UP000324897"/>
    </source>
</evidence>
<feature type="domain" description="AP2/ERF" evidence="7">
    <location>
        <begin position="31"/>
        <end position="88"/>
    </location>
</feature>
<evidence type="ECO:0000256" key="2">
    <source>
        <dbReference type="ARBA" id="ARBA00023015"/>
    </source>
</evidence>
<evidence type="ECO:0000256" key="1">
    <source>
        <dbReference type="ARBA" id="ARBA00004123"/>
    </source>
</evidence>
<keyword evidence="4" id="KW-0804">Transcription</keyword>
<proteinExistence type="predicted"/>
<accession>A0A5J9W787</accession>
<dbReference type="GO" id="GO:0003700">
    <property type="term" value="F:DNA-binding transcription factor activity"/>
    <property type="evidence" value="ECO:0007669"/>
    <property type="project" value="InterPro"/>
</dbReference>
<keyword evidence="2" id="KW-0805">Transcription regulation</keyword>
<dbReference type="FunFam" id="3.30.730.10:FF:000001">
    <property type="entry name" value="Ethylene-responsive transcription factor 2"/>
    <property type="match status" value="1"/>
</dbReference>
<keyword evidence="5" id="KW-0539">Nucleus</keyword>
<evidence type="ECO:0000256" key="6">
    <source>
        <dbReference type="SAM" id="MobiDB-lite"/>
    </source>
</evidence>
<sequence>MAPRRSTSPAGSSGSSSGELASAAASEQQLRLRGVRKRPWGRYAAEIRDPVRKARVWLGTFDTPEEAARAYDAAARKLRGPNAATNYHEPTATPTPAAASSGTEQSSSSSTTPSSSGDSLAAPSLDLSLGLPPAMVVAAQLPYQFFCHTAAENVAPALIQFLPLKGEEEDQSESGSSFYSSAMDGASTPAISLGLDLNLTWPAEVMA</sequence>
<dbReference type="CDD" id="cd00018">
    <property type="entry name" value="AP2"/>
    <property type="match status" value="1"/>
</dbReference>
<reference evidence="8 9" key="1">
    <citation type="journal article" date="2019" name="Sci. Rep.">
        <title>A high-quality genome of Eragrostis curvula grass provides insights into Poaceae evolution and supports new strategies to enhance forage quality.</title>
        <authorList>
            <person name="Carballo J."/>
            <person name="Santos B.A.C.M."/>
            <person name="Zappacosta D."/>
            <person name="Garbus I."/>
            <person name="Selva J.P."/>
            <person name="Gallo C.A."/>
            <person name="Diaz A."/>
            <person name="Albertini E."/>
            <person name="Caccamo M."/>
            <person name="Echenique V."/>
        </authorList>
    </citation>
    <scope>NUCLEOTIDE SEQUENCE [LARGE SCALE GENOMIC DNA]</scope>
    <source>
        <strain evidence="9">cv. Victoria</strain>
        <tissue evidence="8">Leaf</tissue>
    </source>
</reference>
<feature type="compositionally biased region" description="Low complexity" evidence="6">
    <location>
        <begin position="1"/>
        <end position="32"/>
    </location>
</feature>
<dbReference type="GO" id="GO:0005634">
    <property type="term" value="C:nucleus"/>
    <property type="evidence" value="ECO:0007669"/>
    <property type="project" value="UniProtKB-SubCell"/>
</dbReference>
<dbReference type="PROSITE" id="PS51032">
    <property type="entry name" value="AP2_ERF"/>
    <property type="match status" value="1"/>
</dbReference>
<dbReference type="Pfam" id="PF00847">
    <property type="entry name" value="AP2"/>
    <property type="match status" value="1"/>
</dbReference>
<feature type="non-terminal residue" evidence="8">
    <location>
        <position position="1"/>
    </location>
</feature>
<gene>
    <name evidence="8" type="ORF">EJB05_09750</name>
</gene>
<dbReference type="PANTHER" id="PTHR31677">
    <property type="entry name" value="AP2 DOMAIN CLASS TRANSCRIPTION FACTOR"/>
    <property type="match status" value="1"/>
</dbReference>
<dbReference type="AlphaFoldDB" id="A0A5J9W787"/>
<dbReference type="InterPro" id="IPR001471">
    <property type="entry name" value="AP2/ERF_dom"/>
</dbReference>
<dbReference type="InterPro" id="IPR036955">
    <property type="entry name" value="AP2/ERF_dom_sf"/>
</dbReference>
<dbReference type="GO" id="GO:0003677">
    <property type="term" value="F:DNA binding"/>
    <property type="evidence" value="ECO:0007669"/>
    <property type="project" value="UniProtKB-KW"/>
</dbReference>
<feature type="region of interest" description="Disordered" evidence="6">
    <location>
        <begin position="1"/>
        <end position="45"/>
    </location>
</feature>
<evidence type="ECO:0000313" key="8">
    <source>
        <dbReference type="EMBL" id="TVU43294.1"/>
    </source>
</evidence>
<comment type="subcellular location">
    <subcellularLocation>
        <location evidence="1">Nucleus</location>
    </subcellularLocation>
</comment>
<dbReference type="SUPFAM" id="SSF54171">
    <property type="entry name" value="DNA-binding domain"/>
    <property type="match status" value="1"/>
</dbReference>
<dbReference type="InterPro" id="IPR016177">
    <property type="entry name" value="DNA-bd_dom_sf"/>
</dbReference>
<dbReference type="Gene3D" id="3.30.730.10">
    <property type="entry name" value="AP2/ERF domain"/>
    <property type="match status" value="1"/>
</dbReference>
<comment type="caution">
    <text evidence="8">The sequence shown here is derived from an EMBL/GenBank/DDBJ whole genome shotgun (WGS) entry which is preliminary data.</text>
</comment>
<evidence type="ECO:0000256" key="4">
    <source>
        <dbReference type="ARBA" id="ARBA00023163"/>
    </source>
</evidence>
<dbReference type="Proteomes" id="UP000324897">
    <property type="component" value="Unassembled WGS sequence"/>
</dbReference>
<evidence type="ECO:0000259" key="7">
    <source>
        <dbReference type="PROSITE" id="PS51032"/>
    </source>
</evidence>
<keyword evidence="3" id="KW-0238">DNA-binding</keyword>
<protein>
    <recommendedName>
        <fullName evidence="7">AP2/ERF domain-containing protein</fullName>
    </recommendedName>
</protein>
<dbReference type="OrthoDB" id="1931494at2759"/>
<name>A0A5J9W787_9POAL</name>
<dbReference type="PANTHER" id="PTHR31677:SF231">
    <property type="entry name" value="ETHYLENE-RESPONSIVE TRANSCRIPTION FACTOR 4"/>
    <property type="match status" value="1"/>
</dbReference>
<keyword evidence="9" id="KW-1185">Reference proteome</keyword>
<evidence type="ECO:0000256" key="5">
    <source>
        <dbReference type="ARBA" id="ARBA00023242"/>
    </source>
</evidence>